<organism evidence="5">
    <name type="scientific">Schistocephalus solidus</name>
    <name type="common">Tapeworm</name>
    <dbReference type="NCBI Taxonomy" id="70667"/>
    <lineage>
        <taxon>Eukaryota</taxon>
        <taxon>Metazoa</taxon>
        <taxon>Spiralia</taxon>
        <taxon>Lophotrochozoa</taxon>
        <taxon>Platyhelminthes</taxon>
        <taxon>Cestoda</taxon>
        <taxon>Eucestoda</taxon>
        <taxon>Diphyllobothriidea</taxon>
        <taxon>Diphyllobothriidae</taxon>
        <taxon>Schistocephalus</taxon>
    </lineage>
</organism>
<feature type="region of interest" description="Disordered" evidence="1">
    <location>
        <begin position="1"/>
        <end position="31"/>
    </location>
</feature>
<dbReference type="AlphaFoldDB" id="A0A183SVD7"/>
<feature type="domain" description="Serine-threonine/tyrosine-protein kinase catalytic" evidence="2">
    <location>
        <begin position="274"/>
        <end position="357"/>
    </location>
</feature>
<dbReference type="InterPro" id="IPR001245">
    <property type="entry name" value="Ser-Thr/Tyr_kinase_cat_dom"/>
</dbReference>
<name>A0A183SVD7_SCHSO</name>
<dbReference type="GO" id="GO:0004674">
    <property type="term" value="F:protein serine/threonine kinase activity"/>
    <property type="evidence" value="ECO:0007669"/>
    <property type="project" value="TreeGrafter"/>
</dbReference>
<accession>A0A183SVD7</accession>
<evidence type="ECO:0000256" key="1">
    <source>
        <dbReference type="SAM" id="MobiDB-lite"/>
    </source>
</evidence>
<protein>
    <submittedName>
        <fullName evidence="5">Pkinase_Tyr domain-containing protein</fullName>
    </submittedName>
</protein>
<feature type="region of interest" description="Disordered" evidence="1">
    <location>
        <begin position="367"/>
        <end position="388"/>
    </location>
</feature>
<reference evidence="3 4" key="2">
    <citation type="submission" date="2018-11" db="EMBL/GenBank/DDBJ databases">
        <authorList>
            <consortium name="Pathogen Informatics"/>
        </authorList>
    </citation>
    <scope>NUCLEOTIDE SEQUENCE [LARGE SCALE GENOMIC DNA]</scope>
    <source>
        <strain evidence="3 4">NST_G2</strain>
    </source>
</reference>
<evidence type="ECO:0000313" key="4">
    <source>
        <dbReference type="Proteomes" id="UP000275846"/>
    </source>
</evidence>
<feature type="compositionally biased region" description="Polar residues" evidence="1">
    <location>
        <begin position="157"/>
        <end position="174"/>
    </location>
</feature>
<dbReference type="PANTHER" id="PTHR44329:SF253">
    <property type="entry name" value="KINASE SUPPRESSOR OF RAS 2"/>
    <property type="match status" value="1"/>
</dbReference>
<dbReference type="Gene3D" id="1.10.510.10">
    <property type="entry name" value="Transferase(Phosphotransferase) domain 1"/>
    <property type="match status" value="1"/>
</dbReference>
<sequence length="388" mass="41670">MARQDPGHGSPGADRNPQHPRHAEAATMERPLGSSVNCARVNNATGIMPLLSAANLPLVSSPSPDFPHAILLLLSVEGSDSNSPSSCTSCSTPGSPFPLDAGRQTLPTGPVLATARNPSSSSCVHPQAGVVDSAYSTANVGDERLCLTGLVEHASVTPASGPNSPSPTTHNTGQALDPKTGPNSGDDRPRTSTISSCESSRTPINDRLSRLESTESQDDYPIFMRNNSIEHKLQIELDAVQMVRSGSYVHVPPNWLCYVAPETIRALNIGCADSEAASDLPFTPESDVFAFGTVWYELLTSEYPFKGLPTETLLYLVGNGVKPALQLPCPKDFKEILVQCWSFHPHRRPEFTNIVRLLDSLPKLHRSPSYPTKRPSLANPISHDSLLV</sequence>
<gene>
    <name evidence="3" type="ORF">SSLN_LOCUS8185</name>
</gene>
<dbReference type="WBParaSite" id="SSLN_0000850901-mRNA-1">
    <property type="protein sequence ID" value="SSLN_0000850901-mRNA-1"/>
    <property type="gene ID" value="SSLN_0000850901"/>
</dbReference>
<feature type="compositionally biased region" description="Polar residues" evidence="1">
    <location>
        <begin position="191"/>
        <end position="203"/>
    </location>
</feature>
<dbReference type="InterPro" id="IPR051681">
    <property type="entry name" value="Ser/Thr_Kinases-Pseudokinases"/>
</dbReference>
<evidence type="ECO:0000313" key="3">
    <source>
        <dbReference type="EMBL" id="VDL94570.1"/>
    </source>
</evidence>
<keyword evidence="4" id="KW-1185">Reference proteome</keyword>
<dbReference type="EMBL" id="UYSU01034518">
    <property type="protein sequence ID" value="VDL94570.1"/>
    <property type="molecule type" value="Genomic_DNA"/>
</dbReference>
<dbReference type="InterPro" id="IPR011009">
    <property type="entry name" value="Kinase-like_dom_sf"/>
</dbReference>
<feature type="region of interest" description="Disordered" evidence="1">
    <location>
        <begin position="156"/>
        <end position="212"/>
    </location>
</feature>
<evidence type="ECO:0000313" key="5">
    <source>
        <dbReference type="WBParaSite" id="SSLN_0000850901-mRNA-1"/>
    </source>
</evidence>
<reference evidence="5" key="1">
    <citation type="submission" date="2016-06" db="UniProtKB">
        <authorList>
            <consortium name="WormBaseParasite"/>
        </authorList>
    </citation>
    <scope>IDENTIFICATION</scope>
</reference>
<evidence type="ECO:0000259" key="2">
    <source>
        <dbReference type="Pfam" id="PF07714"/>
    </source>
</evidence>
<dbReference type="Proteomes" id="UP000275846">
    <property type="component" value="Unassembled WGS sequence"/>
</dbReference>
<dbReference type="PANTHER" id="PTHR44329">
    <property type="entry name" value="SERINE/THREONINE-PROTEIN KINASE TNNI3K-RELATED"/>
    <property type="match status" value="1"/>
</dbReference>
<dbReference type="Pfam" id="PF07714">
    <property type="entry name" value="PK_Tyr_Ser-Thr"/>
    <property type="match status" value="1"/>
</dbReference>
<dbReference type="SUPFAM" id="SSF56112">
    <property type="entry name" value="Protein kinase-like (PK-like)"/>
    <property type="match status" value="1"/>
</dbReference>
<dbReference type="OrthoDB" id="774951at2759"/>
<proteinExistence type="predicted"/>
<dbReference type="STRING" id="70667.A0A183SVD7"/>